<evidence type="ECO:0000256" key="1">
    <source>
        <dbReference type="SAM" id="MobiDB-lite"/>
    </source>
</evidence>
<dbReference type="EMBL" id="VSSQ01123017">
    <property type="protein sequence ID" value="MPN54612.1"/>
    <property type="molecule type" value="Genomic_DNA"/>
</dbReference>
<evidence type="ECO:0000313" key="2">
    <source>
        <dbReference type="EMBL" id="MPN54612.1"/>
    </source>
</evidence>
<dbReference type="Gene3D" id="1.10.287.950">
    <property type="entry name" value="Methyl-accepting chemotaxis protein"/>
    <property type="match status" value="1"/>
</dbReference>
<gene>
    <name evidence="2" type="ORF">SDC9_202283</name>
</gene>
<dbReference type="AlphaFoldDB" id="A0A645IUT6"/>
<feature type="region of interest" description="Disordered" evidence="1">
    <location>
        <begin position="32"/>
        <end position="54"/>
    </location>
</feature>
<sequence length="76" mass="8171">MRDIAAAIQQMASGSHRIVASVKEIDRISRHTADQTHTVSAAGQEQSASMEQIAASSQSLSQMAVDLQTTLKKFTI</sequence>
<reference evidence="2" key="1">
    <citation type="submission" date="2019-08" db="EMBL/GenBank/DDBJ databases">
        <authorList>
            <person name="Kucharzyk K."/>
            <person name="Murdoch R.W."/>
            <person name="Higgins S."/>
            <person name="Loffler F."/>
        </authorList>
    </citation>
    <scope>NUCLEOTIDE SEQUENCE</scope>
</reference>
<comment type="caution">
    <text evidence="2">The sequence shown here is derived from an EMBL/GenBank/DDBJ whole genome shotgun (WGS) entry which is preliminary data.</text>
</comment>
<organism evidence="2">
    <name type="scientific">bioreactor metagenome</name>
    <dbReference type="NCBI Taxonomy" id="1076179"/>
    <lineage>
        <taxon>unclassified sequences</taxon>
        <taxon>metagenomes</taxon>
        <taxon>ecological metagenomes</taxon>
    </lineage>
</organism>
<accession>A0A645IUT6</accession>
<name>A0A645IUT6_9ZZZZ</name>
<proteinExistence type="predicted"/>
<feature type="compositionally biased region" description="Polar residues" evidence="1">
    <location>
        <begin position="35"/>
        <end position="54"/>
    </location>
</feature>
<dbReference type="SUPFAM" id="SSF58104">
    <property type="entry name" value="Methyl-accepting chemotaxis protein (MCP) signaling domain"/>
    <property type="match status" value="1"/>
</dbReference>
<protein>
    <submittedName>
        <fullName evidence="2">Uncharacterized protein</fullName>
    </submittedName>
</protein>